<evidence type="ECO:0000259" key="2">
    <source>
        <dbReference type="Pfam" id="PF16036"/>
    </source>
</evidence>
<dbReference type="Proteomes" id="UP000317093">
    <property type="component" value="Chromosome"/>
</dbReference>
<dbReference type="Gene3D" id="3.50.70.10">
    <property type="match status" value="1"/>
</dbReference>
<dbReference type="SUPFAM" id="SSF54626">
    <property type="entry name" value="Chalcone isomerase"/>
    <property type="match status" value="1"/>
</dbReference>
<reference evidence="3 4" key="1">
    <citation type="submission" date="2019-02" db="EMBL/GenBank/DDBJ databases">
        <title>Deep-cultivation of Planctomycetes and their phenomic and genomic characterization uncovers novel biology.</title>
        <authorList>
            <person name="Wiegand S."/>
            <person name="Jogler M."/>
            <person name="Boedeker C."/>
            <person name="Pinto D."/>
            <person name="Vollmers J."/>
            <person name="Rivas-Marin E."/>
            <person name="Kohn T."/>
            <person name="Peeters S.H."/>
            <person name="Heuer A."/>
            <person name="Rast P."/>
            <person name="Oberbeckmann S."/>
            <person name="Bunk B."/>
            <person name="Jeske O."/>
            <person name="Meyerdierks A."/>
            <person name="Storesund J.E."/>
            <person name="Kallscheuer N."/>
            <person name="Luecker S."/>
            <person name="Lage O.M."/>
            <person name="Pohl T."/>
            <person name="Merkel B.J."/>
            <person name="Hornburger P."/>
            <person name="Mueller R.-W."/>
            <person name="Bruemmer F."/>
            <person name="Labrenz M."/>
            <person name="Spormann A.M."/>
            <person name="Op den Camp H."/>
            <person name="Overmann J."/>
            <person name="Amann R."/>
            <person name="Jetten M.S.M."/>
            <person name="Mascher T."/>
            <person name="Medema M.H."/>
            <person name="Devos D.P."/>
            <person name="Kaster A.-K."/>
            <person name="Ovreas L."/>
            <person name="Rohde M."/>
            <person name="Galperin M.Y."/>
            <person name="Jogler C."/>
        </authorList>
    </citation>
    <scope>NUCLEOTIDE SEQUENCE [LARGE SCALE GENOMIC DNA]</scope>
    <source>
        <strain evidence="3 4">Pan216</strain>
    </source>
</reference>
<feature type="signal peptide" evidence="1">
    <location>
        <begin position="1"/>
        <end position="22"/>
    </location>
</feature>
<dbReference type="InterPro" id="IPR016087">
    <property type="entry name" value="Chalcone_isomerase"/>
</dbReference>
<keyword evidence="1" id="KW-0732">Signal</keyword>
<organism evidence="3 4">
    <name type="scientific">Kolteria novifilia</name>
    <dbReference type="NCBI Taxonomy" id="2527975"/>
    <lineage>
        <taxon>Bacteria</taxon>
        <taxon>Pseudomonadati</taxon>
        <taxon>Planctomycetota</taxon>
        <taxon>Planctomycetia</taxon>
        <taxon>Kolteriales</taxon>
        <taxon>Kolteriaceae</taxon>
        <taxon>Kolteria</taxon>
    </lineage>
</organism>
<dbReference type="EMBL" id="CP036279">
    <property type="protein sequence ID" value="QDU62202.1"/>
    <property type="molecule type" value="Genomic_DNA"/>
</dbReference>
<gene>
    <name evidence="3" type="ORF">Pan216_30690</name>
</gene>
<proteinExistence type="predicted"/>
<dbReference type="InterPro" id="IPR016088">
    <property type="entry name" value="Chalcone_isomerase_3-sand"/>
</dbReference>
<keyword evidence="4" id="KW-1185">Reference proteome</keyword>
<feature type="domain" description="Chalcone isomerase" evidence="2">
    <location>
        <begin position="104"/>
        <end position="248"/>
    </location>
</feature>
<accession>A0A518B5H5</accession>
<dbReference type="OrthoDB" id="285937at2"/>
<evidence type="ECO:0000313" key="3">
    <source>
        <dbReference type="EMBL" id="QDU62202.1"/>
    </source>
</evidence>
<dbReference type="PROSITE" id="PS51257">
    <property type="entry name" value="PROKAR_LIPOPROTEIN"/>
    <property type="match status" value="1"/>
</dbReference>
<dbReference type="RefSeq" id="WP_145258789.1">
    <property type="nucleotide sequence ID" value="NZ_CP036279.1"/>
</dbReference>
<dbReference type="AlphaFoldDB" id="A0A518B5H5"/>
<sequence length="253" mass="27438" precursor="true">MLEHIVKLRVAAPLGLLFVATACGSSSSGPEPWKAALAEGRVVKLGQGIPPQVSKKASPTAPDPARKVVALSVPAAEEAHQEVPGCQIRFPQAIESGSGEVATIFDLTGAALRKRLWFNVYAMGSYVARGTDVHNAQDLVDADIPKRLLLVMDRKVSSSQMASSVRGSLERQPGARKLQKDIDKLIEFLRTRSIDRGDEIWLIHTPGVGFTCRFNDEASMEIPDPEFSQLVWNSYFGPAKVSDDLCSGLTSRL</sequence>
<name>A0A518B5H5_9BACT</name>
<dbReference type="InterPro" id="IPR036298">
    <property type="entry name" value="Chalcone_isomerase_sf"/>
</dbReference>
<dbReference type="Pfam" id="PF16036">
    <property type="entry name" value="Chalcone_3"/>
    <property type="match status" value="1"/>
</dbReference>
<keyword evidence="3" id="KW-0413">Isomerase</keyword>
<evidence type="ECO:0000256" key="1">
    <source>
        <dbReference type="SAM" id="SignalP"/>
    </source>
</evidence>
<feature type="chain" id="PRO_5021714448" evidence="1">
    <location>
        <begin position="23"/>
        <end position="253"/>
    </location>
</feature>
<dbReference type="GO" id="GO:0016872">
    <property type="term" value="F:intramolecular lyase activity"/>
    <property type="evidence" value="ECO:0007669"/>
    <property type="project" value="InterPro"/>
</dbReference>
<protein>
    <submittedName>
        <fullName evidence="3">Chalcone-flavanone isomerase</fullName>
    </submittedName>
</protein>
<dbReference type="KEGG" id="knv:Pan216_30690"/>
<evidence type="ECO:0000313" key="4">
    <source>
        <dbReference type="Proteomes" id="UP000317093"/>
    </source>
</evidence>